<name>A0A8A7KIG1_9FIRM</name>
<evidence type="ECO:0000313" key="4">
    <source>
        <dbReference type="Proteomes" id="UP000665020"/>
    </source>
</evidence>
<proteinExistence type="inferred from homology"/>
<dbReference type="GO" id="GO:0016616">
    <property type="term" value="F:oxidoreductase activity, acting on the CH-OH group of donors, NAD or NADP as acceptor"/>
    <property type="evidence" value="ECO:0007669"/>
    <property type="project" value="TreeGrafter"/>
</dbReference>
<dbReference type="GO" id="GO:0048038">
    <property type="term" value="F:quinone binding"/>
    <property type="evidence" value="ECO:0007669"/>
    <property type="project" value="TreeGrafter"/>
</dbReference>
<dbReference type="PANTHER" id="PTHR42760">
    <property type="entry name" value="SHORT-CHAIN DEHYDROGENASES/REDUCTASES FAMILY MEMBER"/>
    <property type="match status" value="1"/>
</dbReference>
<dbReference type="EMBL" id="CP046640">
    <property type="protein sequence ID" value="QTL99588.1"/>
    <property type="molecule type" value="Genomic_DNA"/>
</dbReference>
<dbReference type="Gene3D" id="3.40.50.720">
    <property type="entry name" value="NAD(P)-binding Rossmann-like Domain"/>
    <property type="match status" value="1"/>
</dbReference>
<comment type="similarity">
    <text evidence="1">Belongs to the short-chain dehydrogenases/reductases (SDR) family.</text>
</comment>
<dbReference type="Proteomes" id="UP000665020">
    <property type="component" value="Chromosome"/>
</dbReference>
<dbReference type="KEGG" id="ifn:GM661_17330"/>
<organism evidence="3 4">
    <name type="scientific">Iocasia fonsfrigidae</name>
    <dbReference type="NCBI Taxonomy" id="2682810"/>
    <lineage>
        <taxon>Bacteria</taxon>
        <taxon>Bacillati</taxon>
        <taxon>Bacillota</taxon>
        <taxon>Clostridia</taxon>
        <taxon>Halanaerobiales</taxon>
        <taxon>Halanaerobiaceae</taxon>
        <taxon>Iocasia</taxon>
    </lineage>
</organism>
<dbReference type="Pfam" id="PF13561">
    <property type="entry name" value="adh_short_C2"/>
    <property type="match status" value="1"/>
</dbReference>
<dbReference type="InterPro" id="IPR036291">
    <property type="entry name" value="NAD(P)-bd_dom_sf"/>
</dbReference>
<protein>
    <submittedName>
        <fullName evidence="3">SDR family oxidoreductase</fullName>
    </submittedName>
</protein>
<gene>
    <name evidence="3" type="ORF">GM661_17330</name>
</gene>
<keyword evidence="2" id="KW-0560">Oxidoreductase</keyword>
<dbReference type="PANTHER" id="PTHR42760:SF133">
    <property type="entry name" value="3-OXOACYL-[ACYL-CARRIER-PROTEIN] REDUCTASE"/>
    <property type="match status" value="1"/>
</dbReference>
<dbReference type="SUPFAM" id="SSF51735">
    <property type="entry name" value="NAD(P)-binding Rossmann-fold domains"/>
    <property type="match status" value="1"/>
</dbReference>
<dbReference type="GO" id="GO:0006633">
    <property type="term" value="P:fatty acid biosynthetic process"/>
    <property type="evidence" value="ECO:0007669"/>
    <property type="project" value="TreeGrafter"/>
</dbReference>
<accession>A0A8A7KIG1</accession>
<dbReference type="PRINTS" id="PR00081">
    <property type="entry name" value="GDHRDH"/>
</dbReference>
<dbReference type="FunFam" id="3.40.50.720:FF:000173">
    <property type="entry name" value="3-oxoacyl-[acyl-carrier protein] reductase"/>
    <property type="match status" value="1"/>
</dbReference>
<reference evidence="3" key="1">
    <citation type="submission" date="2019-12" db="EMBL/GenBank/DDBJ databases">
        <authorList>
            <person name="zhang j."/>
            <person name="sun C.M."/>
        </authorList>
    </citation>
    <scope>NUCLEOTIDE SEQUENCE</scope>
    <source>
        <strain evidence="3">NS-1</strain>
    </source>
</reference>
<evidence type="ECO:0000256" key="2">
    <source>
        <dbReference type="ARBA" id="ARBA00023002"/>
    </source>
</evidence>
<evidence type="ECO:0000313" key="3">
    <source>
        <dbReference type="EMBL" id="QTL99588.1"/>
    </source>
</evidence>
<sequence>MDFNLSGKVAIVTGGGGGLGAAISEVLAAEGANVMINYIVDERKVMEFVESLNKKYESKAISLYGNISDENDIDNIFNKANEVYGKVDILVNCAGVWPKAYVKDMEVKDFRRTLKVNLEGPFMLSKKMVNHLIERKSKGKIVNIVSQAAFHGSTSGHAHYAASKGGLVTFTVSLAREVAKYGINVTAVAPGIMRTSMIGDNPEKYIDRIPLKRISEPEEVAYTVAFLASDKADYITGATIDVTGGMLMR</sequence>
<dbReference type="InterPro" id="IPR002347">
    <property type="entry name" value="SDR_fam"/>
</dbReference>
<dbReference type="RefSeq" id="WP_230867920.1">
    <property type="nucleotide sequence ID" value="NZ_CP046640.1"/>
</dbReference>
<evidence type="ECO:0000256" key="1">
    <source>
        <dbReference type="ARBA" id="ARBA00006484"/>
    </source>
</evidence>
<dbReference type="PRINTS" id="PR00080">
    <property type="entry name" value="SDRFAMILY"/>
</dbReference>
<keyword evidence="4" id="KW-1185">Reference proteome</keyword>
<dbReference type="AlphaFoldDB" id="A0A8A7KIG1"/>